<dbReference type="Pfam" id="PF04130">
    <property type="entry name" value="GCP_C_terminal"/>
    <property type="match status" value="1"/>
</dbReference>
<accession>A0A8H3EZH5</accession>
<feature type="compositionally biased region" description="Low complexity" evidence="7">
    <location>
        <begin position="589"/>
        <end position="602"/>
    </location>
</feature>
<feature type="domain" description="Gamma tubulin complex component C-terminal" evidence="8">
    <location>
        <begin position="326"/>
        <end position="751"/>
    </location>
</feature>
<dbReference type="GO" id="GO:0051321">
    <property type="term" value="P:meiotic cell cycle"/>
    <property type="evidence" value="ECO:0007669"/>
    <property type="project" value="TreeGrafter"/>
</dbReference>
<dbReference type="GO" id="GO:0031122">
    <property type="term" value="P:cytoplasmic microtubule organization"/>
    <property type="evidence" value="ECO:0007669"/>
    <property type="project" value="TreeGrafter"/>
</dbReference>
<dbReference type="GO" id="GO:0051011">
    <property type="term" value="F:microtubule minus-end binding"/>
    <property type="evidence" value="ECO:0007669"/>
    <property type="project" value="TreeGrafter"/>
</dbReference>
<dbReference type="GO" id="GO:0044732">
    <property type="term" value="C:mitotic spindle pole body"/>
    <property type="evidence" value="ECO:0007669"/>
    <property type="project" value="TreeGrafter"/>
</dbReference>
<dbReference type="InterPro" id="IPR007259">
    <property type="entry name" value="GCP"/>
</dbReference>
<evidence type="ECO:0000259" key="9">
    <source>
        <dbReference type="Pfam" id="PF17681"/>
    </source>
</evidence>
<gene>
    <name evidence="10" type="ORF">HETSPECPRED_002067</name>
</gene>
<sequence>MLQELLLALSGHPSPLLATSIEHTDRGPFKEYLSPAESALLQSLAQELGGRHIKIRDSAFHISSTHPSTVCRAVATSITLTHLTRFQSTILEVEKDILEQNPRLVGAYKIVPLSGVAGAFDGWTRKLEWLLSLVDFIESPGDLRKGGDSATSCTASQILSWIRQSTQTGYPDIEHLSFELLRVAETAWLRQVSAWLLYGRLPIHGAADFFIFKETGSRGGEIKIDNGYSINNRLVPGFVTQATANSILFIGNSLNHTRDRSMSMQEGISHTRSPELSLLPSHLAYLSSLEIPISATSFSSAVSAIRLSFSKNVLQKLLPLSKVLEILRVLKDFFLLERGEFAIALITAADQRLQTRQSRFGDKLPPKANDALKSAIIKEGEVSAILARTWAAMACLQSVDDDDEDEDLELARDLINLSIKVIDPLSPTTGAATEPTFDNLLLPTPTALGLRIPSPLDLFLTSSDVDAYSHIHAYLLSLRRAHLRLSKLFLLSVLRRDHPSPRAPLQESEKNQAGALTRMRGRAARRAKTLRPVWATVHSAAYLLTEMGEYFQGEVVNTLWDSFHTWLDPTGEEKGSRPGTASSADSAPVTFSVSTSSRQRSTQPREPALHDPESLSVAHRTYLSALTHALLLDDARFTKELRALLASIDYFSALMARLNSIFQHLDLESDLGIVDTFTNFKIEEKEVMKELASARAKAAGNVQAVITALRDVDAARAASDSHSVGVQAEEENVFVPQISGGLDRLLLKLEFADLQAASPTGPH</sequence>
<comment type="subcellular location">
    <subcellularLocation>
        <location evidence="1 6">Cytoplasm</location>
        <location evidence="1 6">Cytoskeleton</location>
        <location evidence="1 6">Microtubule organizing center</location>
    </subcellularLocation>
</comment>
<evidence type="ECO:0000256" key="3">
    <source>
        <dbReference type="ARBA" id="ARBA00022490"/>
    </source>
</evidence>
<name>A0A8H3EZH5_9LECA</name>
<dbReference type="InterPro" id="IPR042241">
    <property type="entry name" value="GCP_C_sf"/>
</dbReference>
<dbReference type="GO" id="GO:0000278">
    <property type="term" value="P:mitotic cell cycle"/>
    <property type="evidence" value="ECO:0007669"/>
    <property type="project" value="TreeGrafter"/>
</dbReference>
<dbReference type="GO" id="GO:0005874">
    <property type="term" value="C:microtubule"/>
    <property type="evidence" value="ECO:0007669"/>
    <property type="project" value="UniProtKB-KW"/>
</dbReference>
<evidence type="ECO:0000259" key="8">
    <source>
        <dbReference type="Pfam" id="PF04130"/>
    </source>
</evidence>
<dbReference type="OrthoDB" id="78652at2759"/>
<dbReference type="Pfam" id="PF17681">
    <property type="entry name" value="GCP_N_terminal"/>
    <property type="match status" value="1"/>
</dbReference>
<proteinExistence type="inferred from homology"/>
<dbReference type="Gene3D" id="1.20.120.1900">
    <property type="entry name" value="Gamma-tubulin complex, C-terminal domain"/>
    <property type="match status" value="1"/>
</dbReference>
<dbReference type="GO" id="GO:0007020">
    <property type="term" value="P:microtubule nucleation"/>
    <property type="evidence" value="ECO:0007669"/>
    <property type="project" value="InterPro"/>
</dbReference>
<dbReference type="EMBL" id="CAJPDS010000014">
    <property type="protein sequence ID" value="CAF9914748.1"/>
    <property type="molecule type" value="Genomic_DNA"/>
</dbReference>
<evidence type="ECO:0000256" key="5">
    <source>
        <dbReference type="ARBA" id="ARBA00023212"/>
    </source>
</evidence>
<evidence type="ECO:0000313" key="10">
    <source>
        <dbReference type="EMBL" id="CAF9914748.1"/>
    </source>
</evidence>
<dbReference type="GO" id="GO:0051225">
    <property type="term" value="P:spindle assembly"/>
    <property type="evidence" value="ECO:0007669"/>
    <property type="project" value="TreeGrafter"/>
</dbReference>
<keyword evidence="4 6" id="KW-0493">Microtubule</keyword>
<evidence type="ECO:0000256" key="1">
    <source>
        <dbReference type="ARBA" id="ARBA00004267"/>
    </source>
</evidence>
<dbReference type="GO" id="GO:0000922">
    <property type="term" value="C:spindle pole"/>
    <property type="evidence" value="ECO:0007669"/>
    <property type="project" value="InterPro"/>
</dbReference>
<organism evidence="10 11">
    <name type="scientific">Heterodermia speciosa</name>
    <dbReference type="NCBI Taxonomy" id="116794"/>
    <lineage>
        <taxon>Eukaryota</taxon>
        <taxon>Fungi</taxon>
        <taxon>Dikarya</taxon>
        <taxon>Ascomycota</taxon>
        <taxon>Pezizomycotina</taxon>
        <taxon>Lecanoromycetes</taxon>
        <taxon>OSLEUM clade</taxon>
        <taxon>Lecanoromycetidae</taxon>
        <taxon>Caliciales</taxon>
        <taxon>Physciaceae</taxon>
        <taxon>Heterodermia</taxon>
    </lineage>
</organism>
<dbReference type="AlphaFoldDB" id="A0A8H3EZH5"/>
<evidence type="ECO:0000256" key="2">
    <source>
        <dbReference type="ARBA" id="ARBA00010337"/>
    </source>
</evidence>
<comment type="caution">
    <text evidence="10">The sequence shown here is derived from an EMBL/GenBank/DDBJ whole genome shotgun (WGS) entry which is preliminary data.</text>
</comment>
<dbReference type="InterPro" id="IPR041470">
    <property type="entry name" value="GCP_N"/>
</dbReference>
<evidence type="ECO:0000256" key="6">
    <source>
        <dbReference type="RuleBase" id="RU363050"/>
    </source>
</evidence>
<keyword evidence="3 6" id="KW-0963">Cytoplasm</keyword>
<protein>
    <recommendedName>
        <fullName evidence="6">Spindle pole body component</fullName>
    </recommendedName>
</protein>
<dbReference type="PANTHER" id="PTHR19302:SF27">
    <property type="entry name" value="GAMMA-TUBULIN COMPLEX COMPONENT 4"/>
    <property type="match status" value="1"/>
</dbReference>
<dbReference type="GO" id="GO:0043015">
    <property type="term" value="F:gamma-tubulin binding"/>
    <property type="evidence" value="ECO:0007669"/>
    <property type="project" value="InterPro"/>
</dbReference>
<evidence type="ECO:0000313" key="11">
    <source>
        <dbReference type="Proteomes" id="UP000664521"/>
    </source>
</evidence>
<dbReference type="InterPro" id="IPR040457">
    <property type="entry name" value="GCP_C"/>
</dbReference>
<feature type="domain" description="Gamma tubulin complex component protein N-terminal" evidence="9">
    <location>
        <begin position="2"/>
        <end position="317"/>
    </location>
</feature>
<reference evidence="10" key="1">
    <citation type="submission" date="2021-03" db="EMBL/GenBank/DDBJ databases">
        <authorList>
            <person name="Tagirdzhanova G."/>
        </authorList>
    </citation>
    <scope>NUCLEOTIDE SEQUENCE</scope>
</reference>
<keyword evidence="11" id="KW-1185">Reference proteome</keyword>
<evidence type="ECO:0000256" key="7">
    <source>
        <dbReference type="SAM" id="MobiDB-lite"/>
    </source>
</evidence>
<dbReference type="PANTHER" id="PTHR19302">
    <property type="entry name" value="GAMMA TUBULIN COMPLEX PROTEIN"/>
    <property type="match status" value="1"/>
</dbReference>
<keyword evidence="5 6" id="KW-0206">Cytoskeleton</keyword>
<dbReference type="GO" id="GO:0000930">
    <property type="term" value="C:gamma-tubulin complex"/>
    <property type="evidence" value="ECO:0007669"/>
    <property type="project" value="UniProtKB-ARBA"/>
</dbReference>
<comment type="similarity">
    <text evidence="2 6">Belongs to the TUBGCP family.</text>
</comment>
<feature type="region of interest" description="Disordered" evidence="7">
    <location>
        <begin position="571"/>
        <end position="613"/>
    </location>
</feature>
<evidence type="ECO:0000256" key="4">
    <source>
        <dbReference type="ARBA" id="ARBA00022701"/>
    </source>
</evidence>
<dbReference type="Proteomes" id="UP000664521">
    <property type="component" value="Unassembled WGS sequence"/>
</dbReference>